<dbReference type="EMBL" id="BBMT01000029">
    <property type="protein sequence ID" value="GAL38190.1"/>
    <property type="molecule type" value="Genomic_DNA"/>
</dbReference>
<name>A0A090TE36_9VIBR</name>
<keyword evidence="2" id="KW-1185">Reference proteome</keyword>
<evidence type="ECO:0000313" key="2">
    <source>
        <dbReference type="Proteomes" id="UP000029224"/>
    </source>
</evidence>
<gene>
    <name evidence="1" type="ORF">JCM19240_52</name>
</gene>
<protein>
    <submittedName>
        <fullName evidence="1">Uncharacterized protein</fullName>
    </submittedName>
</protein>
<dbReference type="AlphaFoldDB" id="A0A090TE36"/>
<reference evidence="1 2" key="2">
    <citation type="submission" date="2014-09" db="EMBL/GenBank/DDBJ databases">
        <authorList>
            <consortium name="NBRP consortium"/>
            <person name="Sawabe T."/>
            <person name="Meirelles P."/>
            <person name="Nakanishi M."/>
            <person name="Sayaka M."/>
            <person name="Hattori M."/>
            <person name="Ohkuma M."/>
        </authorList>
    </citation>
    <scope>NUCLEOTIDE SEQUENCE [LARGE SCALE GENOMIC DNA]</scope>
    <source>
        <strain evidence="1 2">JCM 19240</strain>
    </source>
</reference>
<dbReference type="Proteomes" id="UP000029224">
    <property type="component" value="Unassembled WGS sequence"/>
</dbReference>
<reference evidence="1 2" key="1">
    <citation type="submission" date="2014-09" db="EMBL/GenBank/DDBJ databases">
        <title>Vibrio maritimus JCM 19240. (C210) whole genome shotgun sequence.</title>
        <authorList>
            <person name="Sawabe T."/>
            <person name="Meirelles P."/>
            <person name="Nakanishi M."/>
            <person name="Sayaka M."/>
            <person name="Hattori M."/>
            <person name="Ohkuma M."/>
        </authorList>
    </citation>
    <scope>NUCLEOTIDE SEQUENCE [LARGE SCALE GENOMIC DNA]</scope>
    <source>
        <strain evidence="1 2">JCM 19240</strain>
    </source>
</reference>
<evidence type="ECO:0000313" key="1">
    <source>
        <dbReference type="EMBL" id="GAL38190.1"/>
    </source>
</evidence>
<proteinExistence type="predicted"/>
<comment type="caution">
    <text evidence="1">The sequence shown here is derived from an EMBL/GenBank/DDBJ whole genome shotgun (WGS) entry which is preliminary data.</text>
</comment>
<organism evidence="1 2">
    <name type="scientific">Vibrio maritimus</name>
    <dbReference type="NCBI Taxonomy" id="990268"/>
    <lineage>
        <taxon>Bacteria</taxon>
        <taxon>Pseudomonadati</taxon>
        <taxon>Pseudomonadota</taxon>
        <taxon>Gammaproteobacteria</taxon>
        <taxon>Vibrionales</taxon>
        <taxon>Vibrionaceae</taxon>
        <taxon>Vibrio</taxon>
    </lineage>
</organism>
<sequence length="56" mass="6386">MTINGFYQTLSVTLTYCLKAKYFNMQKVLGARYRLDFGFIGYLEDASLTLFESEGG</sequence>
<accession>A0A090TE36</accession>